<dbReference type="SMART" id="SM01117">
    <property type="entry name" value="Cyt-b5"/>
    <property type="match status" value="1"/>
</dbReference>
<reference evidence="7" key="1">
    <citation type="journal article" date="2023" name="Nat. Commun.">
        <title>Diploid and tetraploid genomes of Acorus and the evolution of monocots.</title>
        <authorList>
            <person name="Ma L."/>
            <person name="Liu K.W."/>
            <person name="Li Z."/>
            <person name="Hsiao Y.Y."/>
            <person name="Qi Y."/>
            <person name="Fu T."/>
            <person name="Tang G.D."/>
            <person name="Zhang D."/>
            <person name="Sun W.H."/>
            <person name="Liu D.K."/>
            <person name="Li Y."/>
            <person name="Chen G.Z."/>
            <person name="Liu X.D."/>
            <person name="Liao X.Y."/>
            <person name="Jiang Y.T."/>
            <person name="Yu X."/>
            <person name="Hao Y."/>
            <person name="Huang J."/>
            <person name="Zhao X.W."/>
            <person name="Ke S."/>
            <person name="Chen Y.Y."/>
            <person name="Wu W.L."/>
            <person name="Hsu J.L."/>
            <person name="Lin Y.F."/>
            <person name="Huang M.D."/>
            <person name="Li C.Y."/>
            <person name="Huang L."/>
            <person name="Wang Z.W."/>
            <person name="Zhao X."/>
            <person name="Zhong W.Y."/>
            <person name="Peng D.H."/>
            <person name="Ahmad S."/>
            <person name="Lan S."/>
            <person name="Zhang J.S."/>
            <person name="Tsai W.C."/>
            <person name="Van de Peer Y."/>
            <person name="Liu Z.J."/>
        </authorList>
    </citation>
    <scope>NUCLEOTIDE SEQUENCE</scope>
    <source>
        <strain evidence="7">SCP</strain>
    </source>
</reference>
<accession>A0AAV9A5A8</accession>
<feature type="region of interest" description="Disordered" evidence="5">
    <location>
        <begin position="322"/>
        <end position="354"/>
    </location>
</feature>
<keyword evidence="3 4" id="KW-0408">Iron</keyword>
<dbReference type="InterPro" id="IPR000456">
    <property type="entry name" value="Ribosomal_bL17"/>
</dbReference>
<feature type="compositionally biased region" description="Polar residues" evidence="5">
    <location>
        <begin position="130"/>
        <end position="140"/>
    </location>
</feature>
<dbReference type="InterPro" id="IPR018506">
    <property type="entry name" value="Cyt_B5_heme-BS"/>
</dbReference>
<dbReference type="InterPro" id="IPR001199">
    <property type="entry name" value="Cyt_B5-like_heme/steroid-bd"/>
</dbReference>
<feature type="compositionally biased region" description="Polar residues" evidence="5">
    <location>
        <begin position="271"/>
        <end position="282"/>
    </location>
</feature>
<feature type="region of interest" description="Disordered" evidence="5">
    <location>
        <begin position="105"/>
        <end position="169"/>
    </location>
</feature>
<gene>
    <name evidence="7" type="ORF">QJS04_geneDACA010239</name>
</gene>
<evidence type="ECO:0000313" key="8">
    <source>
        <dbReference type="Proteomes" id="UP001179952"/>
    </source>
</evidence>
<reference evidence="7" key="2">
    <citation type="submission" date="2023-06" db="EMBL/GenBank/DDBJ databases">
        <authorList>
            <person name="Ma L."/>
            <person name="Liu K.-W."/>
            <person name="Li Z."/>
            <person name="Hsiao Y.-Y."/>
            <person name="Qi Y."/>
            <person name="Fu T."/>
            <person name="Tang G."/>
            <person name="Zhang D."/>
            <person name="Sun W.-H."/>
            <person name="Liu D.-K."/>
            <person name="Li Y."/>
            <person name="Chen G.-Z."/>
            <person name="Liu X.-D."/>
            <person name="Liao X.-Y."/>
            <person name="Jiang Y.-T."/>
            <person name="Yu X."/>
            <person name="Hao Y."/>
            <person name="Huang J."/>
            <person name="Zhao X.-W."/>
            <person name="Ke S."/>
            <person name="Chen Y.-Y."/>
            <person name="Wu W.-L."/>
            <person name="Hsu J.-L."/>
            <person name="Lin Y.-F."/>
            <person name="Huang M.-D."/>
            <person name="Li C.-Y."/>
            <person name="Huang L."/>
            <person name="Wang Z.-W."/>
            <person name="Zhao X."/>
            <person name="Zhong W.-Y."/>
            <person name="Peng D.-H."/>
            <person name="Ahmad S."/>
            <person name="Lan S."/>
            <person name="Zhang J.-S."/>
            <person name="Tsai W.-C."/>
            <person name="Van De Peer Y."/>
            <person name="Liu Z.-J."/>
        </authorList>
    </citation>
    <scope>NUCLEOTIDE SEQUENCE</scope>
    <source>
        <strain evidence="7">SCP</strain>
        <tissue evidence="7">Leaves</tissue>
    </source>
</reference>
<dbReference type="SUPFAM" id="SSF55856">
    <property type="entry name" value="Cytochrome b5-like heme/steroid binding domain"/>
    <property type="match status" value="1"/>
</dbReference>
<evidence type="ECO:0000256" key="4">
    <source>
        <dbReference type="RuleBase" id="RU362121"/>
    </source>
</evidence>
<dbReference type="InterPro" id="IPR036400">
    <property type="entry name" value="Cyt_B5-like_heme/steroid_sf"/>
</dbReference>
<feature type="compositionally biased region" description="Basic and acidic residues" evidence="5">
    <location>
        <begin position="153"/>
        <end position="168"/>
    </location>
</feature>
<dbReference type="Pfam" id="PF01196">
    <property type="entry name" value="Ribosomal_L17"/>
    <property type="match status" value="1"/>
</dbReference>
<protein>
    <submittedName>
        <fullName evidence="7">Cytochrome b5 isoform A</fullName>
    </submittedName>
</protein>
<dbReference type="PANTHER" id="PTHR46237:SF1">
    <property type="entry name" value="CYTOCHROME B5 REDUCTASE 4"/>
    <property type="match status" value="1"/>
</dbReference>
<keyword evidence="2 4" id="KW-0479">Metal-binding</keyword>
<feature type="domain" description="Cytochrome b5 heme-binding" evidence="6">
    <location>
        <begin position="209"/>
        <end position="256"/>
    </location>
</feature>
<name>A0AAV9A5A8_ACOGR</name>
<evidence type="ECO:0000259" key="6">
    <source>
        <dbReference type="PROSITE" id="PS50255"/>
    </source>
</evidence>
<dbReference type="GO" id="GO:0003735">
    <property type="term" value="F:structural constituent of ribosome"/>
    <property type="evidence" value="ECO:0007669"/>
    <property type="project" value="InterPro"/>
</dbReference>
<dbReference type="PANTHER" id="PTHR46237">
    <property type="entry name" value="CYTOCHROME B5 REDUCTASE 4 FAMILY MEMBER"/>
    <property type="match status" value="1"/>
</dbReference>
<dbReference type="PROSITE" id="PS50255">
    <property type="entry name" value="CYTOCHROME_B5_2"/>
    <property type="match status" value="1"/>
</dbReference>
<evidence type="ECO:0000256" key="2">
    <source>
        <dbReference type="ARBA" id="ARBA00022723"/>
    </source>
</evidence>
<comment type="caution">
    <text evidence="7">The sequence shown here is derived from an EMBL/GenBank/DDBJ whole genome shotgun (WGS) entry which is preliminary data.</text>
</comment>
<feature type="region of interest" description="Disordered" evidence="5">
    <location>
        <begin position="265"/>
        <end position="284"/>
    </location>
</feature>
<evidence type="ECO:0000256" key="1">
    <source>
        <dbReference type="ARBA" id="ARBA00022617"/>
    </source>
</evidence>
<dbReference type="InterPro" id="IPR036373">
    <property type="entry name" value="Ribosomal_bL17_sf"/>
</dbReference>
<keyword evidence="8" id="KW-1185">Reference proteome</keyword>
<dbReference type="GO" id="GO:0005737">
    <property type="term" value="C:cytoplasm"/>
    <property type="evidence" value="ECO:0007669"/>
    <property type="project" value="TreeGrafter"/>
</dbReference>
<proteinExistence type="inferred from homology"/>
<sequence>MRELSHSTSECSFGLLNRPRLLRVRLQLLRSSSRGLGTRNPNCGHKLQIGLLLIIWGAAMDDASDFTFCQVGLQVIDDQLESPKRIPSIAEIALEDNHLKDVGTDKIASTKQRGSSVDETTTKAARDGDSSSSEFVNLQPPTIKLKALPEQVGSKDTHDTANALEKKSPIKKPVVRAKVPFEKGYSQMDWLKLTRTHPDLAGLKGQSSRRLISMEEVRQHKTEGSSWTVLKGRVYNISPYMKFHPGGDYERGADSLRTTYLVRHEKARKANSPSSVDAQSSVKDPDRFLRRTMVSQLVKHERIETTVAKAKELRRVADQMVQLGKERSGSSFSASPTASTTSPSTTAAEDRASSSIDDGCFSSFKRLFYTDCFSFDHHGRASST</sequence>
<feature type="compositionally biased region" description="Polar residues" evidence="5">
    <location>
        <begin position="107"/>
        <end position="119"/>
    </location>
</feature>
<keyword evidence="1 4" id="KW-0349">Heme</keyword>
<dbReference type="GO" id="GO:0006412">
    <property type="term" value="P:translation"/>
    <property type="evidence" value="ECO:0007669"/>
    <property type="project" value="InterPro"/>
</dbReference>
<feature type="compositionally biased region" description="Basic and acidic residues" evidence="5">
    <location>
        <begin position="120"/>
        <end position="129"/>
    </location>
</feature>
<feature type="compositionally biased region" description="Low complexity" evidence="5">
    <location>
        <begin position="329"/>
        <end position="347"/>
    </location>
</feature>
<dbReference type="AlphaFoldDB" id="A0AAV9A5A8"/>
<dbReference type="Gene3D" id="3.10.120.10">
    <property type="entry name" value="Cytochrome b5-like heme/steroid binding domain"/>
    <property type="match status" value="1"/>
</dbReference>
<organism evidence="7 8">
    <name type="scientific">Acorus gramineus</name>
    <name type="common">Dwarf sweet flag</name>
    <dbReference type="NCBI Taxonomy" id="55184"/>
    <lineage>
        <taxon>Eukaryota</taxon>
        <taxon>Viridiplantae</taxon>
        <taxon>Streptophyta</taxon>
        <taxon>Embryophyta</taxon>
        <taxon>Tracheophyta</taxon>
        <taxon>Spermatophyta</taxon>
        <taxon>Magnoliopsida</taxon>
        <taxon>Liliopsida</taxon>
        <taxon>Acoraceae</taxon>
        <taxon>Acorus</taxon>
    </lineage>
</organism>
<dbReference type="GO" id="GO:0046872">
    <property type="term" value="F:metal ion binding"/>
    <property type="evidence" value="ECO:0007669"/>
    <property type="project" value="UniProtKB-UniRule"/>
</dbReference>
<dbReference type="Proteomes" id="UP001179952">
    <property type="component" value="Unassembled WGS sequence"/>
</dbReference>
<dbReference type="Gene3D" id="3.90.1030.10">
    <property type="entry name" value="Ribosomal protein L17"/>
    <property type="match status" value="1"/>
</dbReference>
<evidence type="ECO:0000256" key="3">
    <source>
        <dbReference type="ARBA" id="ARBA00023004"/>
    </source>
</evidence>
<dbReference type="InterPro" id="IPR051872">
    <property type="entry name" value="Cytochrome_b5/Flavoprotein_Rdt"/>
</dbReference>
<dbReference type="SUPFAM" id="SSF64263">
    <property type="entry name" value="Prokaryotic ribosomal protein L17"/>
    <property type="match status" value="1"/>
</dbReference>
<comment type="similarity">
    <text evidence="4">Belongs to the cytochrome b5 family.</text>
</comment>
<dbReference type="GO" id="GO:0005840">
    <property type="term" value="C:ribosome"/>
    <property type="evidence" value="ECO:0007669"/>
    <property type="project" value="InterPro"/>
</dbReference>
<evidence type="ECO:0000256" key="5">
    <source>
        <dbReference type="SAM" id="MobiDB-lite"/>
    </source>
</evidence>
<dbReference type="Pfam" id="PF00173">
    <property type="entry name" value="Cyt-b5"/>
    <property type="match status" value="1"/>
</dbReference>
<dbReference type="GO" id="GO:0004128">
    <property type="term" value="F:cytochrome-b5 reductase activity, acting on NAD(P)H"/>
    <property type="evidence" value="ECO:0007669"/>
    <property type="project" value="TreeGrafter"/>
</dbReference>
<dbReference type="PROSITE" id="PS00191">
    <property type="entry name" value="CYTOCHROME_B5_1"/>
    <property type="match status" value="1"/>
</dbReference>
<dbReference type="GO" id="GO:0020037">
    <property type="term" value="F:heme binding"/>
    <property type="evidence" value="ECO:0007669"/>
    <property type="project" value="UniProtKB-UniRule"/>
</dbReference>
<dbReference type="EMBL" id="JAUJYN010000012">
    <property type="protein sequence ID" value="KAK1259347.1"/>
    <property type="molecule type" value="Genomic_DNA"/>
</dbReference>
<evidence type="ECO:0000313" key="7">
    <source>
        <dbReference type="EMBL" id="KAK1259347.1"/>
    </source>
</evidence>